<dbReference type="GO" id="GO:0006865">
    <property type="term" value="P:amino acid transport"/>
    <property type="evidence" value="ECO:0007669"/>
    <property type="project" value="UniProtKB-KW"/>
</dbReference>
<sequence>MFSFLPRRSGAAAIAVVAVLALTGCSIAGDQGSSSAGDNGPIKIAMVNAQTGQFSSLGEWALKGAKLVVEEWNAAGGIHGRKIQMDVFDDQGDPTSGTEIARRVASEGYLAVIGSANSSVSVAMAPTLRDAQIPNISSGQSPGQVAVKSPFLFLDGPTSITFDETLAAYLVDRKGIKNIALITNSGSFGKGEHDAFTAALSRRGVTPVADQVVTTGQKDFRAALTAIQQKKPALIFVGAEEVQCSLIVRQAREMGVMMPFAGTAPLATPLFLETAGPAAEGATVSSPYLSNDTTDASRKFAAAYKAAYNEVAELHGAKAHDAAQILFTALKTSKVAKGKALADAIRATRFEGLLGDFTYDDTGVGIFATSIGTIVDGKVAVTG</sequence>
<feature type="chain" id="PRO_5038757941" evidence="5">
    <location>
        <begin position="29"/>
        <end position="383"/>
    </location>
</feature>
<dbReference type="Pfam" id="PF13458">
    <property type="entry name" value="Peripla_BP_6"/>
    <property type="match status" value="1"/>
</dbReference>
<dbReference type="PANTHER" id="PTHR47151:SF2">
    <property type="entry name" value="AMINO ACID BINDING PROTEIN"/>
    <property type="match status" value="1"/>
</dbReference>
<dbReference type="PANTHER" id="PTHR47151">
    <property type="entry name" value="LEU/ILE/VAL-BINDING ABC TRANSPORTER SUBUNIT"/>
    <property type="match status" value="1"/>
</dbReference>
<dbReference type="PRINTS" id="PR00337">
    <property type="entry name" value="LEUILEVALBP"/>
</dbReference>
<evidence type="ECO:0000313" key="7">
    <source>
        <dbReference type="EMBL" id="GIF02157.1"/>
    </source>
</evidence>
<dbReference type="PROSITE" id="PS51257">
    <property type="entry name" value="PROKAR_LIPOPROTEIN"/>
    <property type="match status" value="1"/>
</dbReference>
<accession>A0A919MW65</accession>
<dbReference type="Proteomes" id="UP000636960">
    <property type="component" value="Unassembled WGS sequence"/>
</dbReference>
<protein>
    <submittedName>
        <fullName evidence="7">ABC transporter substrate-binding protein</fullName>
    </submittedName>
</protein>
<dbReference type="InterPro" id="IPR028082">
    <property type="entry name" value="Peripla_BP_I"/>
</dbReference>
<keyword evidence="3 5" id="KW-0732">Signal</keyword>
<feature type="domain" description="Leucine-binding protein" evidence="6">
    <location>
        <begin position="41"/>
        <end position="375"/>
    </location>
</feature>
<dbReference type="AlphaFoldDB" id="A0A919MW65"/>
<comment type="similarity">
    <text evidence="1">Belongs to the leucine-binding protein family.</text>
</comment>
<reference evidence="7" key="1">
    <citation type="submission" date="2021-01" db="EMBL/GenBank/DDBJ databases">
        <title>Whole genome shotgun sequence of Actinoplanes rishiriensis NBRC 108556.</title>
        <authorList>
            <person name="Komaki H."/>
            <person name="Tamura T."/>
        </authorList>
    </citation>
    <scope>NUCLEOTIDE SEQUENCE</scope>
    <source>
        <strain evidence="7">NBRC 108556</strain>
    </source>
</reference>
<dbReference type="InterPro" id="IPR028081">
    <property type="entry name" value="Leu-bd"/>
</dbReference>
<proteinExistence type="inferred from homology"/>
<dbReference type="InterPro" id="IPR000709">
    <property type="entry name" value="Leu_Ile_Val-bd"/>
</dbReference>
<evidence type="ECO:0000256" key="4">
    <source>
        <dbReference type="ARBA" id="ARBA00022970"/>
    </source>
</evidence>
<evidence type="ECO:0000256" key="3">
    <source>
        <dbReference type="ARBA" id="ARBA00022729"/>
    </source>
</evidence>
<evidence type="ECO:0000259" key="6">
    <source>
        <dbReference type="Pfam" id="PF13458"/>
    </source>
</evidence>
<evidence type="ECO:0000256" key="1">
    <source>
        <dbReference type="ARBA" id="ARBA00010062"/>
    </source>
</evidence>
<gene>
    <name evidence="7" type="ORF">Ari01nite_96210</name>
</gene>
<keyword evidence="2" id="KW-0813">Transport</keyword>
<dbReference type="RefSeq" id="WP_239163671.1">
    <property type="nucleotide sequence ID" value="NZ_BOMV01000123.1"/>
</dbReference>
<evidence type="ECO:0000256" key="5">
    <source>
        <dbReference type="SAM" id="SignalP"/>
    </source>
</evidence>
<evidence type="ECO:0000256" key="2">
    <source>
        <dbReference type="ARBA" id="ARBA00022448"/>
    </source>
</evidence>
<feature type="signal peptide" evidence="5">
    <location>
        <begin position="1"/>
        <end position="28"/>
    </location>
</feature>
<dbReference type="SUPFAM" id="SSF53822">
    <property type="entry name" value="Periplasmic binding protein-like I"/>
    <property type="match status" value="1"/>
</dbReference>
<keyword evidence="8" id="KW-1185">Reference proteome</keyword>
<organism evidence="7 8">
    <name type="scientific">Paractinoplanes rishiriensis</name>
    <dbReference type="NCBI Taxonomy" id="1050105"/>
    <lineage>
        <taxon>Bacteria</taxon>
        <taxon>Bacillati</taxon>
        <taxon>Actinomycetota</taxon>
        <taxon>Actinomycetes</taxon>
        <taxon>Micromonosporales</taxon>
        <taxon>Micromonosporaceae</taxon>
        <taxon>Paractinoplanes</taxon>
    </lineage>
</organism>
<keyword evidence="4" id="KW-0029">Amino-acid transport</keyword>
<evidence type="ECO:0000313" key="8">
    <source>
        <dbReference type="Proteomes" id="UP000636960"/>
    </source>
</evidence>
<name>A0A919MW65_9ACTN</name>
<dbReference type="Gene3D" id="3.40.50.2300">
    <property type="match status" value="2"/>
</dbReference>
<comment type="caution">
    <text evidence="7">The sequence shown here is derived from an EMBL/GenBank/DDBJ whole genome shotgun (WGS) entry which is preliminary data.</text>
</comment>
<dbReference type="EMBL" id="BOMV01000123">
    <property type="protein sequence ID" value="GIF02157.1"/>
    <property type="molecule type" value="Genomic_DNA"/>
</dbReference>